<dbReference type="KEGG" id="far:ABE41_018410"/>
<organism evidence="1 2">
    <name type="scientific">Fictibacillus arsenicus</name>
    <dbReference type="NCBI Taxonomy" id="255247"/>
    <lineage>
        <taxon>Bacteria</taxon>
        <taxon>Bacillati</taxon>
        <taxon>Bacillota</taxon>
        <taxon>Bacilli</taxon>
        <taxon>Bacillales</taxon>
        <taxon>Fictibacillaceae</taxon>
        <taxon>Fictibacillus</taxon>
    </lineage>
</organism>
<proteinExistence type="predicted"/>
<protein>
    <recommendedName>
        <fullName evidence="3">Transcriptional regulator</fullName>
    </recommendedName>
</protein>
<gene>
    <name evidence="1" type="ORF">ABE41_018410</name>
</gene>
<dbReference type="OrthoDB" id="4986073at2"/>
<dbReference type="AlphaFoldDB" id="A0A1B1Z9D5"/>
<evidence type="ECO:0000313" key="1">
    <source>
        <dbReference type="EMBL" id="ANX13989.1"/>
    </source>
</evidence>
<evidence type="ECO:0008006" key="3">
    <source>
        <dbReference type="Google" id="ProtNLM"/>
    </source>
</evidence>
<reference evidence="1 2" key="1">
    <citation type="submission" date="2016-08" db="EMBL/GenBank/DDBJ databases">
        <title>Complete genome sequence of Fictibacillus arsenicus G25-54, a strain with toxicity to nematodes and a potential arsenic-resistance activity.</title>
        <authorList>
            <person name="Zheng Z."/>
        </authorList>
    </citation>
    <scope>NUCLEOTIDE SEQUENCE [LARGE SCALE GENOMIC DNA]</scope>
    <source>
        <strain evidence="1 2">G25-54</strain>
    </source>
</reference>
<dbReference type="RefSeq" id="WP_066293550.1">
    <property type="nucleotide sequence ID" value="NZ_CP016761.1"/>
</dbReference>
<dbReference type="EMBL" id="CP016761">
    <property type="protein sequence ID" value="ANX13989.1"/>
    <property type="molecule type" value="Genomic_DNA"/>
</dbReference>
<sequence length="412" mass="46518">MDNYTKISIGLFGDSYMLNQIRLIIKQFPSFDPFYFECHAENIKDSLLHSDASLEVALLFDYDSFLKVNDLDFSFPVHFLYPSASSLYRILYMNANILDAVDVLSVDSLSEPLIKNLLKETAFLGELKMASSTSATNEPLIHQHMVNIDGFNYPMVLTASKRTFFGLTETPKNFIYPTDQDMIVALERALLSTETRRKKEHQAVVGSIRLQKGEPQLLEKLANLVDGHLVKAHNNYFVLTSKRGIFERVTQGYKYLPLISGNEDAVIHMGIGFHASHKQAGAYSKIALEHALAFKKSACYVVREDQSVFGPIAFGSPATYHTIVTNADAIKEAKQVGMTAVHMDRLKAFLSRKESVHFTANDFANVSDITLRSAHRILLKWQDAQLVEIAGQEKTSFRGRPKVIYMFKERTN</sequence>
<dbReference type="Proteomes" id="UP000077412">
    <property type="component" value="Chromosome"/>
</dbReference>
<dbReference type="STRING" id="255247.ABE41_018410"/>
<evidence type="ECO:0000313" key="2">
    <source>
        <dbReference type="Proteomes" id="UP000077412"/>
    </source>
</evidence>
<name>A0A1B1Z9D5_9BACL</name>
<keyword evidence="2" id="KW-1185">Reference proteome</keyword>
<accession>A0A1B1Z9D5</accession>